<feature type="signal peptide" evidence="14">
    <location>
        <begin position="1"/>
        <end position="17"/>
    </location>
</feature>
<dbReference type="PROSITE" id="PS50835">
    <property type="entry name" value="IG_LIKE"/>
    <property type="match status" value="1"/>
</dbReference>
<dbReference type="GO" id="GO:0042613">
    <property type="term" value="C:MHC class II protein complex"/>
    <property type="evidence" value="ECO:0007669"/>
    <property type="project" value="UniProtKB-KW"/>
</dbReference>
<dbReference type="InterPro" id="IPR003597">
    <property type="entry name" value="Ig_C1-set"/>
</dbReference>
<evidence type="ECO:0000256" key="11">
    <source>
        <dbReference type="ARBA" id="ARBA00023182"/>
    </source>
</evidence>
<evidence type="ECO:0000313" key="17">
    <source>
        <dbReference type="Proteomes" id="UP000316079"/>
    </source>
</evidence>
<sequence>MLRCFFATLLVFIKAQGAKHIFRELTFCRREQMESGFGLEFDGEQLWYVDPSDFQAHQRIPEFTRDWSLDKTLPSQANGSVGTCYYNIPRCTVGEKTPPEAIVPPRTLIYTKREVRLGVHNTLICLMSAFHPPPVNVYWRRNGAAVDVQDVTNTQYYSDGDSTFRLYSYLSFKPEQGDVYSCTVQHKGLQQDTTRLYEVDVLEDSQMLEMVVLVLGILLGFLGFLAGIFFIIKSKQELPAV</sequence>
<keyword evidence="7" id="KW-1064">Adaptive immunity</keyword>
<evidence type="ECO:0000256" key="2">
    <source>
        <dbReference type="ARBA" id="ARBA00007394"/>
    </source>
</evidence>
<evidence type="ECO:0000256" key="10">
    <source>
        <dbReference type="ARBA" id="ARBA00023180"/>
    </source>
</evidence>
<dbReference type="SUPFAM" id="SSF54452">
    <property type="entry name" value="MHC antigen-recognition domain"/>
    <property type="match status" value="1"/>
</dbReference>
<dbReference type="OrthoDB" id="8925804at2759"/>
<keyword evidence="9" id="KW-1015">Disulfide bond</keyword>
<dbReference type="SMART" id="SM00407">
    <property type="entry name" value="IGc1"/>
    <property type="match status" value="1"/>
</dbReference>
<feature type="chain" id="PRO_5021799599" description="Ig-like domain-containing protein" evidence="14">
    <location>
        <begin position="18"/>
        <end position="241"/>
    </location>
</feature>
<protein>
    <recommendedName>
        <fullName evidence="15">Ig-like domain-containing protein</fullName>
    </recommendedName>
</protein>
<feature type="domain" description="Ig-like" evidence="15">
    <location>
        <begin position="99"/>
        <end position="194"/>
    </location>
</feature>
<keyword evidence="17" id="KW-1185">Reference proteome</keyword>
<dbReference type="Pfam" id="PF00993">
    <property type="entry name" value="MHC_II_alpha"/>
    <property type="match status" value="1"/>
</dbReference>
<evidence type="ECO:0000256" key="7">
    <source>
        <dbReference type="ARBA" id="ARBA00023130"/>
    </source>
</evidence>
<dbReference type="PROSITE" id="PS00290">
    <property type="entry name" value="IG_MHC"/>
    <property type="match status" value="1"/>
</dbReference>
<keyword evidence="10" id="KW-0325">Glycoprotein</keyword>
<dbReference type="PANTHER" id="PTHR19944">
    <property type="entry name" value="MHC CLASS II-RELATED"/>
    <property type="match status" value="1"/>
</dbReference>
<evidence type="ECO:0000256" key="1">
    <source>
        <dbReference type="ARBA" id="ARBA00004479"/>
    </source>
</evidence>
<dbReference type="Proteomes" id="UP000316079">
    <property type="component" value="Unassembled WGS sequence"/>
</dbReference>
<dbReference type="InterPro" id="IPR050160">
    <property type="entry name" value="MHC/Immunoglobulin"/>
</dbReference>
<accession>A0A553NKV6</accession>
<evidence type="ECO:0000256" key="8">
    <source>
        <dbReference type="ARBA" id="ARBA00023136"/>
    </source>
</evidence>
<dbReference type="Pfam" id="PF07654">
    <property type="entry name" value="C1-set"/>
    <property type="match status" value="1"/>
</dbReference>
<dbReference type="InterPro" id="IPR011162">
    <property type="entry name" value="MHC_I/II-like_Ag-recog"/>
</dbReference>
<evidence type="ECO:0000256" key="14">
    <source>
        <dbReference type="SAM" id="SignalP"/>
    </source>
</evidence>
<evidence type="ECO:0000256" key="12">
    <source>
        <dbReference type="ARBA" id="ARBA00023319"/>
    </source>
</evidence>
<dbReference type="Gene3D" id="3.10.320.10">
    <property type="entry name" value="Class II Histocompatibility Antigen, M Beta Chain, Chain B, domain 1"/>
    <property type="match status" value="1"/>
</dbReference>
<evidence type="ECO:0000256" key="6">
    <source>
        <dbReference type="ARBA" id="ARBA00022989"/>
    </source>
</evidence>
<keyword evidence="3 13" id="KW-0812">Transmembrane</keyword>
<evidence type="ECO:0000259" key="15">
    <source>
        <dbReference type="PROSITE" id="PS50835"/>
    </source>
</evidence>
<evidence type="ECO:0000256" key="5">
    <source>
        <dbReference type="ARBA" id="ARBA00022859"/>
    </source>
</evidence>
<evidence type="ECO:0000256" key="13">
    <source>
        <dbReference type="SAM" id="Phobius"/>
    </source>
</evidence>
<dbReference type="InterPro" id="IPR036179">
    <property type="entry name" value="Ig-like_dom_sf"/>
</dbReference>
<name>A0A553NKV6_9TELE</name>
<dbReference type="GO" id="GO:0002250">
    <property type="term" value="P:adaptive immune response"/>
    <property type="evidence" value="ECO:0007669"/>
    <property type="project" value="UniProtKB-KW"/>
</dbReference>
<comment type="similarity">
    <text evidence="2">Belongs to the MHC class II family.</text>
</comment>
<keyword evidence="6 13" id="KW-1133">Transmembrane helix</keyword>
<keyword evidence="12" id="KW-0393">Immunoglobulin domain</keyword>
<organism evidence="16 17">
    <name type="scientific">Danionella cerebrum</name>
    <dbReference type="NCBI Taxonomy" id="2873325"/>
    <lineage>
        <taxon>Eukaryota</taxon>
        <taxon>Metazoa</taxon>
        <taxon>Chordata</taxon>
        <taxon>Craniata</taxon>
        <taxon>Vertebrata</taxon>
        <taxon>Euteleostomi</taxon>
        <taxon>Actinopterygii</taxon>
        <taxon>Neopterygii</taxon>
        <taxon>Teleostei</taxon>
        <taxon>Ostariophysi</taxon>
        <taxon>Cypriniformes</taxon>
        <taxon>Danionidae</taxon>
        <taxon>Danioninae</taxon>
        <taxon>Danionella</taxon>
    </lineage>
</organism>
<dbReference type="InterPro" id="IPR007110">
    <property type="entry name" value="Ig-like_dom"/>
</dbReference>
<dbReference type="InterPro" id="IPR003006">
    <property type="entry name" value="Ig/MHC_CS"/>
</dbReference>
<dbReference type="InterPro" id="IPR013783">
    <property type="entry name" value="Ig-like_fold"/>
</dbReference>
<dbReference type="AlphaFoldDB" id="A0A553NKV6"/>
<dbReference type="Gene3D" id="2.60.40.10">
    <property type="entry name" value="Immunoglobulins"/>
    <property type="match status" value="1"/>
</dbReference>
<dbReference type="InterPro" id="IPR014745">
    <property type="entry name" value="MHC_II_a/b_N"/>
</dbReference>
<keyword evidence="4 14" id="KW-0732">Signal</keyword>
<keyword evidence="8 13" id="KW-0472">Membrane</keyword>
<feature type="transmembrane region" description="Helical" evidence="13">
    <location>
        <begin position="210"/>
        <end position="232"/>
    </location>
</feature>
<reference evidence="16 17" key="1">
    <citation type="journal article" date="2019" name="Sci. Data">
        <title>Hybrid genome assembly and annotation of Danionella translucida.</title>
        <authorList>
            <person name="Kadobianskyi M."/>
            <person name="Schulze L."/>
            <person name="Schuelke M."/>
            <person name="Judkewitz B."/>
        </authorList>
    </citation>
    <scope>NUCLEOTIDE SEQUENCE [LARGE SCALE GENOMIC DNA]</scope>
    <source>
        <strain evidence="16 17">Bolton</strain>
    </source>
</reference>
<dbReference type="SUPFAM" id="SSF48726">
    <property type="entry name" value="Immunoglobulin"/>
    <property type="match status" value="1"/>
</dbReference>
<proteinExistence type="inferred from homology"/>
<keyword evidence="11" id="KW-0491">MHC II</keyword>
<evidence type="ECO:0000256" key="9">
    <source>
        <dbReference type="ARBA" id="ARBA00023157"/>
    </source>
</evidence>
<dbReference type="GO" id="GO:0002504">
    <property type="term" value="P:antigen processing and presentation of peptide or polysaccharide antigen via MHC class II"/>
    <property type="evidence" value="ECO:0007669"/>
    <property type="project" value="UniProtKB-KW"/>
</dbReference>
<comment type="subcellular location">
    <subcellularLocation>
        <location evidence="1">Membrane</location>
        <topology evidence="1">Single-pass type I membrane protein</topology>
    </subcellularLocation>
</comment>
<evidence type="ECO:0000256" key="4">
    <source>
        <dbReference type="ARBA" id="ARBA00022729"/>
    </source>
</evidence>
<dbReference type="PANTHER" id="PTHR19944:SF86">
    <property type="entry name" value="HLA CLASS II HISTOCOMPATIBILITY ANTIGEN, DR ALPHA CHAIN"/>
    <property type="match status" value="1"/>
</dbReference>
<keyword evidence="5" id="KW-0391">Immunity</keyword>
<comment type="caution">
    <text evidence="16">The sequence shown here is derived from an EMBL/GenBank/DDBJ whole genome shotgun (WGS) entry which is preliminary data.</text>
</comment>
<dbReference type="STRING" id="623744.A0A553NKV6"/>
<dbReference type="EMBL" id="SRMA01026869">
    <property type="protein sequence ID" value="TRY66058.1"/>
    <property type="molecule type" value="Genomic_DNA"/>
</dbReference>
<gene>
    <name evidence="16" type="ORF">DNTS_025947</name>
</gene>
<evidence type="ECO:0000313" key="16">
    <source>
        <dbReference type="EMBL" id="TRY66058.1"/>
    </source>
</evidence>
<dbReference type="InterPro" id="IPR001003">
    <property type="entry name" value="MHC_II_a_N"/>
</dbReference>
<evidence type="ECO:0000256" key="3">
    <source>
        <dbReference type="ARBA" id="ARBA00022692"/>
    </source>
</evidence>